<organism evidence="5 6">
    <name type="scientific">Klebsiella pneumoniae</name>
    <dbReference type="NCBI Taxonomy" id="573"/>
    <lineage>
        <taxon>Bacteria</taxon>
        <taxon>Pseudomonadati</taxon>
        <taxon>Pseudomonadota</taxon>
        <taxon>Gammaproteobacteria</taxon>
        <taxon>Enterobacterales</taxon>
        <taxon>Enterobacteriaceae</taxon>
        <taxon>Klebsiella/Raoultella group</taxon>
        <taxon>Klebsiella</taxon>
        <taxon>Klebsiella pneumoniae complex</taxon>
    </lineage>
</organism>
<dbReference type="GO" id="GO:0030170">
    <property type="term" value="F:pyridoxal phosphate binding"/>
    <property type="evidence" value="ECO:0007669"/>
    <property type="project" value="InterPro"/>
</dbReference>
<sequence>MSQSITRNHFDEWMMPVYAPAAFIPVRGAGSRLWDQQGKEYIDFAGGIAVNALGHAHPRLVQALTDQAGKFWHTGNGYTNEPILRLAKMLIDATFADRVFFCNSGAEANEAALKLARKYAHDRFGSEKSGIVAFQNAFHGRTLFTVSAGGQPAYSRDFAPLPPQIQHAVFNDLESAKALINDQTCAVIVEPVQGEGGVVPASVEFLRGLRQLCDQHNALLIFDEVQTGGRAHRRAVCLYALRRDARCADHRQSAGRWFPYWRAAGDRGLRQRDDRRHPRHHLRR</sequence>
<keyword evidence="3 5" id="KW-0808">Transferase</keyword>
<reference evidence="5 6" key="1">
    <citation type="submission" date="2018-06" db="EMBL/GenBank/DDBJ databases">
        <authorList>
            <consortium name="Pathogen Informatics"/>
            <person name="Doyle S."/>
        </authorList>
    </citation>
    <scope>NUCLEOTIDE SEQUENCE [LARGE SCALE GENOMIC DNA]</scope>
    <source>
        <strain evidence="5 6">NCTC8849</strain>
    </source>
</reference>
<dbReference type="GO" id="GO:0042802">
    <property type="term" value="F:identical protein binding"/>
    <property type="evidence" value="ECO:0007669"/>
    <property type="project" value="TreeGrafter"/>
</dbReference>
<dbReference type="InterPro" id="IPR015424">
    <property type="entry name" value="PyrdxlP-dep_Trfase"/>
</dbReference>
<dbReference type="PANTHER" id="PTHR11986">
    <property type="entry name" value="AMINOTRANSFERASE CLASS III"/>
    <property type="match status" value="1"/>
</dbReference>
<accession>A0A377WHR7</accession>
<keyword evidence="2 5" id="KW-0032">Aminotransferase</keyword>
<evidence type="ECO:0000256" key="4">
    <source>
        <dbReference type="ARBA" id="ARBA00022898"/>
    </source>
</evidence>
<protein>
    <submittedName>
        <fullName evidence="5">Succinylornithine transaminase</fullName>
        <ecNumber evidence="5">2.6.1.81</ecNumber>
    </submittedName>
</protein>
<evidence type="ECO:0000256" key="1">
    <source>
        <dbReference type="ARBA" id="ARBA00001933"/>
    </source>
</evidence>
<evidence type="ECO:0000256" key="2">
    <source>
        <dbReference type="ARBA" id="ARBA00022576"/>
    </source>
</evidence>
<dbReference type="EMBL" id="UGLC01000002">
    <property type="protein sequence ID" value="STT54029.1"/>
    <property type="molecule type" value="Genomic_DNA"/>
</dbReference>
<proteinExistence type="predicted"/>
<dbReference type="InterPro" id="IPR050103">
    <property type="entry name" value="Class-III_PLP-dep_AT"/>
</dbReference>
<dbReference type="AlphaFoldDB" id="A0A377WHR7"/>
<dbReference type="GO" id="GO:0043825">
    <property type="term" value="F:succinylornithine transaminase activity"/>
    <property type="evidence" value="ECO:0007669"/>
    <property type="project" value="UniProtKB-EC"/>
</dbReference>
<evidence type="ECO:0000256" key="3">
    <source>
        <dbReference type="ARBA" id="ARBA00022679"/>
    </source>
</evidence>
<comment type="cofactor">
    <cofactor evidence="1">
        <name>pyridoxal 5'-phosphate</name>
        <dbReference type="ChEBI" id="CHEBI:597326"/>
    </cofactor>
</comment>
<dbReference type="CDD" id="cd00610">
    <property type="entry name" value="OAT_like"/>
    <property type="match status" value="1"/>
</dbReference>
<dbReference type="Pfam" id="PF00202">
    <property type="entry name" value="Aminotran_3"/>
    <property type="match status" value="1"/>
</dbReference>
<keyword evidence="4" id="KW-0663">Pyridoxal phosphate</keyword>
<dbReference type="InterPro" id="IPR015422">
    <property type="entry name" value="PyrdxlP-dep_Trfase_small"/>
</dbReference>
<dbReference type="SUPFAM" id="SSF53383">
    <property type="entry name" value="PLP-dependent transferases"/>
    <property type="match status" value="1"/>
</dbReference>
<dbReference type="GO" id="GO:0006527">
    <property type="term" value="P:L-arginine catabolic process"/>
    <property type="evidence" value="ECO:0007669"/>
    <property type="project" value="TreeGrafter"/>
</dbReference>
<dbReference type="InterPro" id="IPR005814">
    <property type="entry name" value="Aminotrans_3"/>
</dbReference>
<dbReference type="Gene3D" id="3.40.640.10">
    <property type="entry name" value="Type I PLP-dependent aspartate aminotransferase-like (Major domain)"/>
    <property type="match status" value="1"/>
</dbReference>
<evidence type="ECO:0000313" key="5">
    <source>
        <dbReference type="EMBL" id="STT54029.1"/>
    </source>
</evidence>
<dbReference type="FunFam" id="3.40.640.10:FF:000004">
    <property type="entry name" value="Acetylornithine aminotransferase"/>
    <property type="match status" value="1"/>
</dbReference>
<dbReference type="Proteomes" id="UP000254799">
    <property type="component" value="Unassembled WGS sequence"/>
</dbReference>
<evidence type="ECO:0000313" key="6">
    <source>
        <dbReference type="Proteomes" id="UP000254799"/>
    </source>
</evidence>
<dbReference type="PANTHER" id="PTHR11986:SF113">
    <property type="entry name" value="SUCCINYLORNITHINE TRANSAMINASE"/>
    <property type="match status" value="1"/>
</dbReference>
<gene>
    <name evidence="5" type="primary">astC_1</name>
    <name evidence="5" type="ORF">NCTC8849_02611</name>
</gene>
<dbReference type="Gene3D" id="3.90.1150.10">
    <property type="entry name" value="Aspartate Aminotransferase, domain 1"/>
    <property type="match status" value="1"/>
</dbReference>
<dbReference type="InterPro" id="IPR015421">
    <property type="entry name" value="PyrdxlP-dep_Trfase_major"/>
</dbReference>
<dbReference type="EC" id="2.6.1.81" evidence="5"/>
<name>A0A377WHR7_KLEPN</name>